<dbReference type="OrthoDB" id="7949219at2"/>
<dbReference type="EMBL" id="FNDT01000012">
    <property type="protein sequence ID" value="SDI46293.1"/>
    <property type="molecule type" value="Genomic_DNA"/>
</dbReference>
<dbReference type="PANTHER" id="PTHR38011">
    <property type="entry name" value="DIHYDROFOLATE REDUCTASE FAMILY PROTEIN (AFU_ORTHOLOGUE AFUA_8G06820)"/>
    <property type="match status" value="1"/>
</dbReference>
<dbReference type="Gene3D" id="3.40.430.10">
    <property type="entry name" value="Dihydrofolate Reductase, subunit A"/>
    <property type="match status" value="1"/>
</dbReference>
<accession>A0A1G8KSE7</accession>
<sequence length="199" mass="22010">MSKIILMMSVSLDGFFEGLDRDISWHRVDDELHQYFNDQCRAMGAFMDGRVTHELMAGYWPTADQDPDSPAVAVEFAQIWRETPKFVFSRTLTEKDIGGEGWNATVLSDVVPEQIAELKAQAGGDIAIGGANLATTFLRLGLVDEIHLCVHPVVLGQGRPSFESPYIRLNLTLEGTRTFSNGAVVLRYSIERSADSATD</sequence>
<evidence type="ECO:0000313" key="3">
    <source>
        <dbReference type="Proteomes" id="UP000199258"/>
    </source>
</evidence>
<dbReference type="AlphaFoldDB" id="A0A1G8KSE7"/>
<protein>
    <submittedName>
        <fullName evidence="2">Dihydrofolate reductase</fullName>
    </submittedName>
</protein>
<keyword evidence="3" id="KW-1185">Reference proteome</keyword>
<evidence type="ECO:0000313" key="2">
    <source>
        <dbReference type="EMBL" id="SDI46293.1"/>
    </source>
</evidence>
<dbReference type="InterPro" id="IPR050765">
    <property type="entry name" value="Riboflavin_Biosynth_HTPR"/>
</dbReference>
<dbReference type="InterPro" id="IPR002734">
    <property type="entry name" value="RibDG_C"/>
</dbReference>
<evidence type="ECO:0000259" key="1">
    <source>
        <dbReference type="Pfam" id="PF01872"/>
    </source>
</evidence>
<dbReference type="PANTHER" id="PTHR38011:SF11">
    <property type="entry name" value="2,5-DIAMINO-6-RIBOSYLAMINO-4(3H)-PYRIMIDINONE 5'-PHOSPHATE REDUCTASE"/>
    <property type="match status" value="1"/>
</dbReference>
<dbReference type="SUPFAM" id="SSF53597">
    <property type="entry name" value="Dihydrofolate reductase-like"/>
    <property type="match status" value="1"/>
</dbReference>
<organism evidence="2 3">
    <name type="scientific">Arthrobacter subterraneus</name>
    <dbReference type="NCBI Taxonomy" id="335973"/>
    <lineage>
        <taxon>Bacteria</taxon>
        <taxon>Bacillati</taxon>
        <taxon>Actinomycetota</taxon>
        <taxon>Actinomycetes</taxon>
        <taxon>Micrococcales</taxon>
        <taxon>Micrococcaceae</taxon>
        <taxon>Arthrobacter</taxon>
    </lineage>
</organism>
<dbReference type="InterPro" id="IPR024072">
    <property type="entry name" value="DHFR-like_dom_sf"/>
</dbReference>
<dbReference type="Proteomes" id="UP000199258">
    <property type="component" value="Unassembled WGS sequence"/>
</dbReference>
<gene>
    <name evidence="2" type="ORF">SAMN04488693_1125</name>
</gene>
<dbReference type="STRING" id="335973.SAMN04488693_1125"/>
<dbReference type="Pfam" id="PF01872">
    <property type="entry name" value="RibD_C"/>
    <property type="match status" value="1"/>
</dbReference>
<dbReference type="RefSeq" id="WP_090587148.1">
    <property type="nucleotide sequence ID" value="NZ_FNDT01000012.1"/>
</dbReference>
<dbReference type="GO" id="GO:0009231">
    <property type="term" value="P:riboflavin biosynthetic process"/>
    <property type="evidence" value="ECO:0007669"/>
    <property type="project" value="InterPro"/>
</dbReference>
<dbReference type="GO" id="GO:0008703">
    <property type="term" value="F:5-amino-6-(5-phosphoribosylamino)uracil reductase activity"/>
    <property type="evidence" value="ECO:0007669"/>
    <property type="project" value="InterPro"/>
</dbReference>
<reference evidence="2 3" key="1">
    <citation type="submission" date="2016-10" db="EMBL/GenBank/DDBJ databases">
        <authorList>
            <person name="de Groot N.N."/>
        </authorList>
    </citation>
    <scope>NUCLEOTIDE SEQUENCE [LARGE SCALE GENOMIC DNA]</scope>
    <source>
        <strain evidence="2 3">NP_1H</strain>
    </source>
</reference>
<name>A0A1G8KSE7_9MICC</name>
<proteinExistence type="predicted"/>
<feature type="domain" description="Bacterial bifunctional deaminase-reductase C-terminal" evidence="1">
    <location>
        <begin position="3"/>
        <end position="184"/>
    </location>
</feature>